<proteinExistence type="predicted"/>
<evidence type="ECO:0000313" key="2">
    <source>
        <dbReference type="Proteomes" id="UP000789738"/>
    </source>
</evidence>
<dbReference type="SMART" id="SM00530">
    <property type="entry name" value="HTH_XRE"/>
    <property type="match status" value="1"/>
</dbReference>
<dbReference type="InterPro" id="IPR010982">
    <property type="entry name" value="Lambda_DNA-bd_dom_sf"/>
</dbReference>
<dbReference type="Pfam" id="PF01381">
    <property type="entry name" value="HTH_3"/>
    <property type="match status" value="1"/>
</dbReference>
<dbReference type="EMBL" id="CAKJVE010000004">
    <property type="protein sequence ID" value="CAG9705465.1"/>
    <property type="molecule type" value="Genomic_DNA"/>
</dbReference>
<dbReference type="GO" id="GO:0003677">
    <property type="term" value="F:DNA binding"/>
    <property type="evidence" value="ECO:0007669"/>
    <property type="project" value="InterPro"/>
</dbReference>
<evidence type="ECO:0000313" key="1">
    <source>
        <dbReference type="EMBL" id="CAG9705465.1"/>
    </source>
</evidence>
<dbReference type="Gene3D" id="1.10.260.40">
    <property type="entry name" value="lambda repressor-like DNA-binding domains"/>
    <property type="match status" value="1"/>
</dbReference>
<comment type="caution">
    <text evidence="1">The sequence shown here is derived from an EMBL/GenBank/DDBJ whole genome shotgun (WGS) entry which is preliminary data.</text>
</comment>
<name>A0AA86JG84_9CLOT</name>
<reference evidence="1" key="1">
    <citation type="submission" date="2021-10" db="EMBL/GenBank/DDBJ databases">
        <authorList>
            <person name="Mesa V."/>
        </authorList>
    </citation>
    <scope>NUCLEOTIDE SEQUENCE</scope>
    <source>
        <strain evidence="1">CC3_PB</strain>
    </source>
</reference>
<dbReference type="SUPFAM" id="SSF47413">
    <property type="entry name" value="lambda repressor-like DNA-binding domains"/>
    <property type="match status" value="1"/>
</dbReference>
<gene>
    <name evidence="1" type="ORF">CNEO_41902</name>
</gene>
<dbReference type="RefSeq" id="WP_210887347.1">
    <property type="nucleotide sequence ID" value="NZ_CAKJVE010000004.1"/>
</dbReference>
<protein>
    <submittedName>
        <fullName evidence="1">Transcriptional regulator</fullName>
    </submittedName>
</protein>
<dbReference type="PROSITE" id="PS50943">
    <property type="entry name" value="HTH_CROC1"/>
    <property type="match status" value="1"/>
</dbReference>
<dbReference type="Proteomes" id="UP000789738">
    <property type="component" value="Unassembled WGS sequence"/>
</dbReference>
<accession>A0AA86JG84</accession>
<sequence>MNNIEKIKKKKCMSYEDIAKETNVTAQYIFLLAKGQRKNPSLEVMKSIAHALDEKVEKVFQIN</sequence>
<dbReference type="AlphaFoldDB" id="A0AA86JG84"/>
<dbReference type="InterPro" id="IPR001387">
    <property type="entry name" value="Cro/C1-type_HTH"/>
</dbReference>
<organism evidence="1 2">
    <name type="scientific">Clostridium neonatale</name>
    <dbReference type="NCBI Taxonomy" id="137838"/>
    <lineage>
        <taxon>Bacteria</taxon>
        <taxon>Bacillati</taxon>
        <taxon>Bacillota</taxon>
        <taxon>Clostridia</taxon>
        <taxon>Eubacteriales</taxon>
        <taxon>Clostridiaceae</taxon>
        <taxon>Clostridium</taxon>
    </lineage>
</organism>